<feature type="transmembrane region" description="Helical" evidence="1">
    <location>
        <begin position="12"/>
        <end position="35"/>
    </location>
</feature>
<protein>
    <recommendedName>
        <fullName evidence="4">DUF4860 domain-containing protein</fullName>
    </recommendedName>
</protein>
<evidence type="ECO:0000313" key="2">
    <source>
        <dbReference type="EMBL" id="SHE54983.1"/>
    </source>
</evidence>
<reference evidence="2 3" key="1">
    <citation type="submission" date="2016-11" db="EMBL/GenBank/DDBJ databases">
        <authorList>
            <person name="Jaros S."/>
            <person name="Januszkiewicz K."/>
            <person name="Wedrychowicz H."/>
        </authorList>
    </citation>
    <scope>NUCLEOTIDE SEQUENCE [LARGE SCALE GENOMIC DNA]</scope>
    <source>
        <strain evidence="2 3">DSM 17459</strain>
    </source>
</reference>
<keyword evidence="1" id="KW-0472">Membrane</keyword>
<evidence type="ECO:0000256" key="1">
    <source>
        <dbReference type="SAM" id="Phobius"/>
    </source>
</evidence>
<keyword evidence="1" id="KW-0812">Transmembrane</keyword>
<proteinExistence type="predicted"/>
<name>A0A1M4UEH2_9CLOT</name>
<dbReference type="RefSeq" id="WP_072849285.1">
    <property type="nucleotide sequence ID" value="NZ_FQVI01000002.1"/>
</dbReference>
<dbReference type="STRING" id="1122155.SAMN02745158_00873"/>
<dbReference type="EMBL" id="FQVI01000002">
    <property type="protein sequence ID" value="SHE54983.1"/>
    <property type="molecule type" value="Genomic_DNA"/>
</dbReference>
<sequence>MNIRTSRNHVVDFVFTLALFCVFAASALMVVIMGADVYQSAVSESNTYHTRSTALTYLSEKIRQNDAGGNVDVGSFQGHQALVIRQEIEDTAYITYIYLYEGKQLKELYTKEGAIVPDGSGQEILTVNDFTIEELGQNLYRFTVEDTGGSESSLLIGTHSS</sequence>
<gene>
    <name evidence="2" type="ORF">SAMN02745158_00873</name>
</gene>
<dbReference type="InterPro" id="IPR032340">
    <property type="entry name" value="DUF4860"/>
</dbReference>
<dbReference type="Proteomes" id="UP000184245">
    <property type="component" value="Unassembled WGS sequence"/>
</dbReference>
<evidence type="ECO:0000313" key="3">
    <source>
        <dbReference type="Proteomes" id="UP000184245"/>
    </source>
</evidence>
<keyword evidence="1" id="KW-1133">Transmembrane helix</keyword>
<dbReference type="OrthoDB" id="1863061at2"/>
<dbReference type="AlphaFoldDB" id="A0A1M4UEH2"/>
<accession>A0A1M4UEH2</accession>
<organism evidence="2 3">
    <name type="scientific">Lactonifactor longoviformis DSM 17459</name>
    <dbReference type="NCBI Taxonomy" id="1122155"/>
    <lineage>
        <taxon>Bacteria</taxon>
        <taxon>Bacillati</taxon>
        <taxon>Bacillota</taxon>
        <taxon>Clostridia</taxon>
        <taxon>Eubacteriales</taxon>
        <taxon>Clostridiaceae</taxon>
        <taxon>Lactonifactor</taxon>
    </lineage>
</organism>
<keyword evidence="3" id="KW-1185">Reference proteome</keyword>
<evidence type="ECO:0008006" key="4">
    <source>
        <dbReference type="Google" id="ProtNLM"/>
    </source>
</evidence>
<dbReference type="Pfam" id="PF16152">
    <property type="entry name" value="DUF4860"/>
    <property type="match status" value="1"/>
</dbReference>